<evidence type="ECO:0000256" key="2">
    <source>
        <dbReference type="ARBA" id="ARBA00023315"/>
    </source>
</evidence>
<dbReference type="InterPro" id="IPR051504">
    <property type="entry name" value="Plant_metabolite_acyltrans"/>
</dbReference>
<accession>A0ABR0UQT6</accession>
<dbReference type="Gene3D" id="3.30.559.10">
    <property type="entry name" value="Chloramphenicol acetyltransferase-like domain"/>
    <property type="match status" value="2"/>
</dbReference>
<dbReference type="Pfam" id="PF02458">
    <property type="entry name" value="Transferase"/>
    <property type="match status" value="1"/>
</dbReference>
<evidence type="ECO:0000256" key="1">
    <source>
        <dbReference type="ARBA" id="ARBA00022679"/>
    </source>
</evidence>
<keyword evidence="4" id="KW-1185">Reference proteome</keyword>
<sequence>MAPTTHKTIKLNQCRISPTGDDDLTEKSLPLTLFDVQWLNFHPLHRVLFYEYPCSTTHFANTIVPNLKKSLSLTLNHYFPLAGNLLYPLNSGTPVLRYRAGDSVRLTIAECNRVSDFYNLSGHQTREADEFYNYVPQLPDSIIESGWEIIPVLAIQVTLFPECGICIGITSDHVVGDASSIADFINAWGSINKFGGDEQFLDGKCKPFYDRSVVKDLSGLAIKRWNHVRMRKNIDLSPVSGFSIPTNRVRATHVLTRDDIAKLKVFLFTKFTLMRPNLVHLSSFTIASSLAWTCLVKSESACREKIDDDEPEYFAFLADARSRSNPPLPPTYFGNCLASGFIVESTHGRLKGNEGFLIAAELIGELIRKKANDKNEIFKGAEDWMSNYEALSGKRVFGVAESTKIDIYDADYGWGRPKKFESVFIDRDRYSMSLIKSRDFEGGLEIGLSLPMILMDAFAGFFADGLKK</sequence>
<evidence type="ECO:0000313" key="4">
    <source>
        <dbReference type="Proteomes" id="UP001318860"/>
    </source>
</evidence>
<keyword evidence="2" id="KW-0012">Acyltransferase</keyword>
<protein>
    <submittedName>
        <fullName evidence="3">Uncharacterized protein</fullName>
    </submittedName>
</protein>
<keyword evidence="1" id="KW-0808">Transferase</keyword>
<evidence type="ECO:0000313" key="3">
    <source>
        <dbReference type="EMBL" id="KAK6124421.1"/>
    </source>
</evidence>
<gene>
    <name evidence="3" type="ORF">DH2020_041841</name>
</gene>
<dbReference type="Proteomes" id="UP001318860">
    <property type="component" value="Unassembled WGS sequence"/>
</dbReference>
<comment type="caution">
    <text evidence="3">The sequence shown here is derived from an EMBL/GenBank/DDBJ whole genome shotgun (WGS) entry which is preliminary data.</text>
</comment>
<proteinExistence type="predicted"/>
<dbReference type="EMBL" id="JABTTQ020002404">
    <property type="protein sequence ID" value="KAK6124421.1"/>
    <property type="molecule type" value="Genomic_DNA"/>
</dbReference>
<reference evidence="3 4" key="1">
    <citation type="journal article" date="2021" name="Comput. Struct. Biotechnol. J.">
        <title>De novo genome assembly of the potent medicinal plant Rehmannia glutinosa using nanopore technology.</title>
        <authorList>
            <person name="Ma L."/>
            <person name="Dong C."/>
            <person name="Song C."/>
            <person name="Wang X."/>
            <person name="Zheng X."/>
            <person name="Niu Y."/>
            <person name="Chen S."/>
            <person name="Feng W."/>
        </authorList>
    </citation>
    <scope>NUCLEOTIDE SEQUENCE [LARGE SCALE GENOMIC DNA]</scope>
    <source>
        <strain evidence="3">DH-2019</strain>
    </source>
</reference>
<dbReference type="InterPro" id="IPR023213">
    <property type="entry name" value="CAT-like_dom_sf"/>
</dbReference>
<organism evidence="3 4">
    <name type="scientific">Rehmannia glutinosa</name>
    <name type="common">Chinese foxglove</name>
    <dbReference type="NCBI Taxonomy" id="99300"/>
    <lineage>
        <taxon>Eukaryota</taxon>
        <taxon>Viridiplantae</taxon>
        <taxon>Streptophyta</taxon>
        <taxon>Embryophyta</taxon>
        <taxon>Tracheophyta</taxon>
        <taxon>Spermatophyta</taxon>
        <taxon>Magnoliopsida</taxon>
        <taxon>eudicotyledons</taxon>
        <taxon>Gunneridae</taxon>
        <taxon>Pentapetalae</taxon>
        <taxon>asterids</taxon>
        <taxon>lamiids</taxon>
        <taxon>Lamiales</taxon>
        <taxon>Orobanchaceae</taxon>
        <taxon>Rehmannieae</taxon>
        <taxon>Rehmannia</taxon>
    </lineage>
</organism>
<dbReference type="PANTHER" id="PTHR31625">
    <property type="match status" value="1"/>
</dbReference>
<name>A0ABR0UQT6_REHGL</name>